<dbReference type="InterPro" id="IPR011009">
    <property type="entry name" value="Kinase-like_dom_sf"/>
</dbReference>
<dbReference type="PROSITE" id="PS50011">
    <property type="entry name" value="PROTEIN_KINASE_DOM"/>
    <property type="match status" value="1"/>
</dbReference>
<keyword evidence="15" id="KW-0829">Tyrosine-protein kinase</keyword>
<dbReference type="GO" id="GO:0005886">
    <property type="term" value="C:plasma membrane"/>
    <property type="evidence" value="ECO:0007669"/>
    <property type="project" value="UniProtKB-SubCell"/>
</dbReference>
<dbReference type="InterPro" id="IPR055229">
    <property type="entry name" value="VEGFR1-3_5th"/>
</dbReference>
<dbReference type="InterPro" id="IPR009135">
    <property type="entry name" value="VEGFR1_rcpt"/>
</dbReference>
<evidence type="ECO:0000256" key="11">
    <source>
        <dbReference type="ARBA" id="ARBA00022777"/>
    </source>
</evidence>
<dbReference type="InterPro" id="IPR001824">
    <property type="entry name" value="Tyr_kinase_rcpt_3_CS"/>
</dbReference>
<dbReference type="Pfam" id="PF07679">
    <property type="entry name" value="I-set"/>
    <property type="match status" value="2"/>
</dbReference>
<evidence type="ECO:0000259" key="26">
    <source>
        <dbReference type="PROSITE" id="PS50011"/>
    </source>
</evidence>
<dbReference type="Pfam" id="PF13927">
    <property type="entry name" value="Ig_3"/>
    <property type="match status" value="1"/>
</dbReference>
<dbReference type="SMART" id="SM00219">
    <property type="entry name" value="TyrKc"/>
    <property type="match status" value="1"/>
</dbReference>
<dbReference type="InterPro" id="IPR050122">
    <property type="entry name" value="RTK"/>
</dbReference>
<dbReference type="GO" id="GO:0048010">
    <property type="term" value="P:vascular endothelial growth factor receptor signaling pathway"/>
    <property type="evidence" value="ECO:0007669"/>
    <property type="project" value="InterPro"/>
</dbReference>
<evidence type="ECO:0000256" key="15">
    <source>
        <dbReference type="ARBA" id="ARBA00023137"/>
    </source>
</evidence>
<feature type="domain" description="Ig-like" evidence="27">
    <location>
        <begin position="298"/>
        <end position="407"/>
    </location>
</feature>
<dbReference type="Gene3D" id="2.60.40.10">
    <property type="entry name" value="Immunoglobulins"/>
    <property type="match status" value="5"/>
</dbReference>
<keyword evidence="10 22" id="KW-0547">Nucleotide-binding</keyword>
<evidence type="ECO:0000256" key="14">
    <source>
        <dbReference type="ARBA" id="ARBA00023136"/>
    </source>
</evidence>
<dbReference type="InterPro" id="IPR036179">
    <property type="entry name" value="Ig-like_dom_sf"/>
</dbReference>
<feature type="compositionally biased region" description="Low complexity" evidence="25">
    <location>
        <begin position="934"/>
        <end position="944"/>
    </location>
</feature>
<dbReference type="PRINTS" id="PR01832">
    <property type="entry name" value="VEGFRECEPTOR"/>
</dbReference>
<dbReference type="GO" id="GO:0005021">
    <property type="term" value="F:vascular endothelial growth factor receptor activity"/>
    <property type="evidence" value="ECO:0007669"/>
    <property type="project" value="InterPro"/>
</dbReference>
<dbReference type="PRINTS" id="PR01833">
    <property type="entry name" value="VEGFRECEPTR1"/>
</dbReference>
<keyword evidence="16" id="KW-1015">Disulfide bond</keyword>
<keyword evidence="17 28" id="KW-0675">Receptor</keyword>
<dbReference type="PROSITE" id="PS00107">
    <property type="entry name" value="PROTEIN_KINASE_ATP"/>
    <property type="match status" value="1"/>
</dbReference>
<dbReference type="SMART" id="SM00408">
    <property type="entry name" value="IGc2"/>
    <property type="match status" value="5"/>
</dbReference>
<dbReference type="PROSITE" id="PS00240">
    <property type="entry name" value="RECEPTOR_TYR_KIN_III"/>
    <property type="match status" value="1"/>
</dbReference>
<evidence type="ECO:0000256" key="1">
    <source>
        <dbReference type="ARBA" id="ARBA00004251"/>
    </source>
</evidence>
<evidence type="ECO:0000256" key="10">
    <source>
        <dbReference type="ARBA" id="ARBA00022741"/>
    </source>
</evidence>
<dbReference type="FunFam" id="3.30.200.20:FF:000041">
    <property type="entry name" value="Vascular endothelial growth factor receptor 2"/>
    <property type="match status" value="1"/>
</dbReference>
<dbReference type="InterPro" id="IPR041348">
    <property type="entry name" value="VEGFR-2_TMD"/>
</dbReference>
<dbReference type="Gene3D" id="3.30.200.20">
    <property type="entry name" value="Phosphorylase Kinase, domain 1"/>
    <property type="match status" value="1"/>
</dbReference>
<dbReference type="InterPro" id="IPR017441">
    <property type="entry name" value="Protein_kinase_ATP_BS"/>
</dbReference>
<protein>
    <recommendedName>
        <fullName evidence="2">receptor protein-tyrosine kinase</fullName>
        <ecNumber evidence="2">2.7.10.1</ecNumber>
    </recommendedName>
</protein>
<dbReference type="Gene3D" id="1.10.510.10">
    <property type="entry name" value="Transferase(Phosphotransferase) domain 1"/>
    <property type="match status" value="1"/>
</dbReference>
<evidence type="ECO:0000256" key="20">
    <source>
        <dbReference type="ARBA" id="ARBA00051243"/>
    </source>
</evidence>
<evidence type="ECO:0000313" key="28">
    <source>
        <dbReference type="EMBL" id="KPP62239.1"/>
    </source>
</evidence>
<keyword evidence="7" id="KW-0812">Transmembrane</keyword>
<feature type="binding site" evidence="23">
    <location>
        <position position="1041"/>
    </location>
    <ligand>
        <name>Mg(2+)</name>
        <dbReference type="ChEBI" id="CHEBI:18420"/>
    </ligand>
</feature>
<feature type="domain" description="Ig-like" evidence="27">
    <location>
        <begin position="116"/>
        <end position="197"/>
    </location>
</feature>
<dbReference type="InterPro" id="IPR001245">
    <property type="entry name" value="Ser-Thr/Tyr_kinase_cat_dom"/>
</dbReference>
<evidence type="ECO:0000256" key="12">
    <source>
        <dbReference type="ARBA" id="ARBA00022840"/>
    </source>
</evidence>
<dbReference type="FunFam" id="1.10.510.10:FF:001927">
    <property type="entry name" value="Receptor protein-tyrosine kinase"/>
    <property type="match status" value="1"/>
</dbReference>
<dbReference type="GO" id="GO:0001525">
    <property type="term" value="P:angiogenesis"/>
    <property type="evidence" value="ECO:0007669"/>
    <property type="project" value="UniProtKB-KW"/>
</dbReference>
<dbReference type="EC" id="2.7.10.1" evidence="2"/>
<gene>
    <name evidence="28" type="ORF">Z043_119586</name>
</gene>
<dbReference type="PANTHER" id="PTHR24416:SF390">
    <property type="entry name" value="VASCULAR ENDOTHELIAL GROWTH FACTOR RECEPTOR 1"/>
    <property type="match status" value="1"/>
</dbReference>
<dbReference type="GO" id="GO:0019838">
    <property type="term" value="F:growth factor binding"/>
    <property type="evidence" value="ECO:0007669"/>
    <property type="project" value="TreeGrafter"/>
</dbReference>
<evidence type="ECO:0000256" key="19">
    <source>
        <dbReference type="ARBA" id="ARBA00023319"/>
    </source>
</evidence>
<evidence type="ECO:0000259" key="27">
    <source>
        <dbReference type="PROSITE" id="PS50835"/>
    </source>
</evidence>
<dbReference type="PANTHER" id="PTHR24416">
    <property type="entry name" value="TYROSINE-PROTEIN KINASE RECEPTOR"/>
    <property type="match status" value="1"/>
</dbReference>
<name>A0A0P7WMD6_SCLFO</name>
<evidence type="ECO:0000256" key="16">
    <source>
        <dbReference type="ARBA" id="ARBA00023157"/>
    </source>
</evidence>
<evidence type="ECO:0000313" key="29">
    <source>
        <dbReference type="Proteomes" id="UP000034805"/>
    </source>
</evidence>
<organism evidence="28 29">
    <name type="scientific">Scleropages formosus</name>
    <name type="common">Asian bonytongue</name>
    <name type="synonym">Osteoglossum formosum</name>
    <dbReference type="NCBI Taxonomy" id="113540"/>
    <lineage>
        <taxon>Eukaryota</taxon>
        <taxon>Metazoa</taxon>
        <taxon>Chordata</taxon>
        <taxon>Craniata</taxon>
        <taxon>Vertebrata</taxon>
        <taxon>Euteleostomi</taxon>
        <taxon>Actinopterygii</taxon>
        <taxon>Neopterygii</taxon>
        <taxon>Teleostei</taxon>
        <taxon>Osteoglossocephala</taxon>
        <taxon>Osteoglossomorpha</taxon>
        <taxon>Osteoglossiformes</taxon>
        <taxon>Osteoglossidae</taxon>
        <taxon>Scleropages</taxon>
    </lineage>
</organism>
<dbReference type="SUPFAM" id="SSF48726">
    <property type="entry name" value="Immunoglobulin"/>
    <property type="match status" value="6"/>
</dbReference>
<keyword evidence="3" id="KW-1003">Cell membrane</keyword>
<keyword evidence="23" id="KW-0460">Magnesium</keyword>
<comment type="subcellular location">
    <subcellularLocation>
        <location evidence="1">Cell membrane</location>
        <topology evidence="1">Single-pass type I membrane protein</topology>
    </subcellularLocation>
</comment>
<dbReference type="InterPro" id="IPR003598">
    <property type="entry name" value="Ig_sub2"/>
</dbReference>
<evidence type="ECO:0000256" key="17">
    <source>
        <dbReference type="ARBA" id="ARBA00023170"/>
    </source>
</evidence>
<dbReference type="STRING" id="113540.ENSSFOP00015024433"/>
<dbReference type="InterPro" id="IPR000719">
    <property type="entry name" value="Prot_kinase_dom"/>
</dbReference>
<evidence type="ECO:0000256" key="7">
    <source>
        <dbReference type="ARBA" id="ARBA00022692"/>
    </source>
</evidence>
<dbReference type="InterPro" id="IPR003599">
    <property type="entry name" value="Ig_sub"/>
</dbReference>
<evidence type="ECO:0000256" key="5">
    <source>
        <dbReference type="ARBA" id="ARBA00022657"/>
    </source>
</evidence>
<keyword evidence="12 22" id="KW-0067">ATP-binding</keyword>
<keyword evidence="6" id="KW-0808">Transferase</keyword>
<feature type="binding site" evidence="22">
    <location>
        <position position="1027"/>
    </location>
    <ligand>
        <name>ATP</name>
        <dbReference type="ChEBI" id="CHEBI:30616"/>
    </ligand>
</feature>
<dbReference type="Pfam" id="PF22971">
    <property type="entry name" value="Ig_VEGFR-1-like_5th"/>
    <property type="match status" value="1"/>
</dbReference>
<dbReference type="InterPro" id="IPR007110">
    <property type="entry name" value="Ig-like_dom"/>
</dbReference>
<feature type="region of interest" description="Disordered" evidence="25">
    <location>
        <begin position="923"/>
        <end position="962"/>
    </location>
</feature>
<proteinExistence type="predicted"/>
<dbReference type="FunFam" id="2.60.40.10:FF:000606">
    <property type="entry name" value="Vascular endothelial growth factor receptor 1"/>
    <property type="match status" value="1"/>
</dbReference>
<keyword evidence="19" id="KW-0393">Immunoglobulin domain</keyword>
<dbReference type="EMBL" id="JARO02008856">
    <property type="protein sequence ID" value="KPP62239.1"/>
    <property type="molecule type" value="Genomic_DNA"/>
</dbReference>
<evidence type="ECO:0000256" key="24">
    <source>
        <dbReference type="PROSITE-ProRule" id="PRU10141"/>
    </source>
</evidence>
<feature type="binding site" evidence="23">
    <location>
        <position position="1028"/>
    </location>
    <ligand>
        <name>Mg(2+)</name>
        <dbReference type="ChEBI" id="CHEBI:18420"/>
    </ligand>
</feature>
<feature type="domain" description="Ig-like" evidence="27">
    <location>
        <begin position="410"/>
        <end position="523"/>
    </location>
</feature>
<evidence type="ECO:0000256" key="18">
    <source>
        <dbReference type="ARBA" id="ARBA00023180"/>
    </source>
</evidence>
<dbReference type="CDD" id="cd00096">
    <property type="entry name" value="Ig"/>
    <property type="match status" value="2"/>
</dbReference>
<feature type="active site" description="Proton acceptor" evidence="21">
    <location>
        <position position="1023"/>
    </location>
</feature>
<keyword evidence="11" id="KW-0418">Kinase</keyword>
<keyword evidence="4" id="KW-0597">Phosphoprotein</keyword>
<dbReference type="SUPFAM" id="SSF56112">
    <property type="entry name" value="Protein kinase-like (PK-like)"/>
    <property type="match status" value="1"/>
</dbReference>
<dbReference type="InterPro" id="IPR020635">
    <property type="entry name" value="Tyr_kinase_cat_dom"/>
</dbReference>
<keyword evidence="23" id="KW-0479">Metal-binding</keyword>
<evidence type="ECO:0000256" key="3">
    <source>
        <dbReference type="ARBA" id="ARBA00022475"/>
    </source>
</evidence>
<reference evidence="28 29" key="1">
    <citation type="submission" date="2015-08" db="EMBL/GenBank/DDBJ databases">
        <title>The genome of the Asian arowana (Scleropages formosus).</title>
        <authorList>
            <person name="Tan M.H."/>
            <person name="Gan H.M."/>
            <person name="Croft L.J."/>
            <person name="Austin C.M."/>
        </authorList>
    </citation>
    <scope>NUCLEOTIDE SEQUENCE [LARGE SCALE GENOMIC DNA]</scope>
    <source>
        <strain evidence="28">Aro1</strain>
    </source>
</reference>
<dbReference type="Proteomes" id="UP000034805">
    <property type="component" value="Unassembled WGS sequence"/>
</dbReference>
<feature type="binding site" evidence="22 24">
    <location>
        <position position="813"/>
    </location>
    <ligand>
        <name>ATP</name>
        <dbReference type="ChEBI" id="CHEBI:30616"/>
    </ligand>
</feature>
<evidence type="ECO:0000256" key="22">
    <source>
        <dbReference type="PIRSR" id="PIRSR000615-2"/>
    </source>
</evidence>
<dbReference type="Pfam" id="PF17988">
    <property type="entry name" value="VEGFR-2_TMD"/>
    <property type="match status" value="1"/>
</dbReference>
<accession>A0A0P7WMD6</accession>
<evidence type="ECO:0000256" key="21">
    <source>
        <dbReference type="PIRSR" id="PIRSR000615-1"/>
    </source>
</evidence>
<dbReference type="GO" id="GO:0005524">
    <property type="term" value="F:ATP binding"/>
    <property type="evidence" value="ECO:0007669"/>
    <property type="project" value="UniProtKB-UniRule"/>
</dbReference>
<dbReference type="GO" id="GO:0046872">
    <property type="term" value="F:metal ion binding"/>
    <property type="evidence" value="ECO:0007669"/>
    <property type="project" value="UniProtKB-KW"/>
</dbReference>
<keyword evidence="18" id="KW-0325">Glycoprotein</keyword>
<keyword evidence="5" id="KW-0037">Angiogenesis</keyword>
<dbReference type="InterPro" id="IPR013783">
    <property type="entry name" value="Ig-like_fold"/>
</dbReference>
<feature type="binding site" evidence="22">
    <location>
        <begin position="786"/>
        <end position="793"/>
    </location>
    <ligand>
        <name>ATP</name>
        <dbReference type="ChEBI" id="CHEBI:30616"/>
    </ligand>
</feature>
<keyword evidence="9" id="KW-0677">Repeat</keyword>
<comment type="catalytic activity">
    <reaction evidence="20">
        <text>L-tyrosyl-[protein] + ATP = O-phospho-L-tyrosyl-[protein] + ADP + H(+)</text>
        <dbReference type="Rhea" id="RHEA:10596"/>
        <dbReference type="Rhea" id="RHEA-COMP:10136"/>
        <dbReference type="Rhea" id="RHEA-COMP:20101"/>
        <dbReference type="ChEBI" id="CHEBI:15378"/>
        <dbReference type="ChEBI" id="CHEBI:30616"/>
        <dbReference type="ChEBI" id="CHEBI:46858"/>
        <dbReference type="ChEBI" id="CHEBI:61978"/>
        <dbReference type="ChEBI" id="CHEBI:456216"/>
        <dbReference type="EC" id="2.7.10.1"/>
    </reaction>
</comment>
<keyword evidence="13" id="KW-1133">Transmembrane helix</keyword>
<feature type="domain" description="Ig-like" evidence="27">
    <location>
        <begin position="530"/>
        <end position="616"/>
    </location>
</feature>
<dbReference type="SMART" id="SM00409">
    <property type="entry name" value="IG"/>
    <property type="match status" value="6"/>
</dbReference>
<evidence type="ECO:0000256" key="8">
    <source>
        <dbReference type="ARBA" id="ARBA00022729"/>
    </source>
</evidence>
<dbReference type="Pfam" id="PF21339">
    <property type="entry name" value="VEGFR-1-like_Ig-like"/>
    <property type="match status" value="1"/>
</dbReference>
<dbReference type="GO" id="GO:0043235">
    <property type="term" value="C:receptor complex"/>
    <property type="evidence" value="ECO:0007669"/>
    <property type="project" value="TreeGrafter"/>
</dbReference>
<evidence type="ECO:0000256" key="6">
    <source>
        <dbReference type="ARBA" id="ARBA00022679"/>
    </source>
</evidence>
<sequence length="1355" mass="149946">MEYQPFVEMHTEVPEVLYLKEGQALTFPCRVTTPDLQVSLVKFPGQRLIPDQKNIIWNSMRGFIVPNPTFQHIGLFSCEITVDGLLYSNKYLTHRQVNKILDVYLNSTEPLLALRGDRFALNCTVTAAWNSRVSITWRYPGQTDGSASISRRILEGQSSRVFYSILSIPQLRRSDHGLYVCRVTSGPSSRETNVSLTVYDQPFIRLKHRHGPLLEALAGQKAYKLSVKLRAFPTPQVIWLKDGAVAAERCSRYNVEGNSLVIRDVAPEDAGVYTVLVGIQQYRLYKNLTISLVVNMKPQIEEKAVSLQDSGIVRLGTSRALLCTSAGIPPAKIHWLWYPWTPVEVNANIASAENRILSISQRQEVIEGKNKTVGVLTVAEASVSGVYRCVASNHVGQDWRDSRFYITDTPGGFTIDLEEEPREGADLHLLCRASKHLYTALSWHRATPAVKSIYGTSSRRTAVPAAEVRAQLPSHESDLLSGPFSNTLRLLLRNLTAHSSGTYSCSAQHLLTGKEVHLDTSIEVIALEAPVLLQNLSDCTVNVSSSVTLACPARGVPRPQVTWYKDHVRMHQGSGILLSPDGGKLHIERITAEDEGLYTCKVTNEKGSVESSAHVWVDGKEVTASQCALFQPPFLLPLYRWLLSSSELVSGGKQQSFFLHMKTHESSLEIATITCTCVVATLFWLLLTLFIRKLKQVGPPWPPCLVGFGTGDDGWDHEHDAEESNLTEILNASAVQPTSSSVKTDYLSIVVDAGEGALDEQCERLPYDPGQWEFPRHRLKLEKPLGQGAFGKVMQASAFGINNSISCKTVAVKMLKDGATPSEHKALMTELKILIHIGHHLNVVNLLGACTKAGGPLLVIVEYCKYGNLSAYLKSKRDVFLLKRVCVCVGEGDPPGCHFALCIIIIIILAILSTGAHHSTDLGEENGGKKRLTSVSSSQSTASSGFEEERDHCEDNEGSDSTWDSPLFLEDLISYSFQVARGMEFLASRKQENGWLHTHWLAVALKPGFMVASMTVFCCVHRDLAARNVLLSESNVVKICDFGLAWDVYKDPDYVRKGDARLPLKWMSPESIFDKVFTTQSDVWSFGVLLWEIFSLGASPYPGIHVDEDFCHRLKEGTRMRAPDYSTPEIYHTMLFCWEADPAARPTFTELVETLGDLLQARVQQVSSQTKEPKVARCTRRDSQGIMVPQHSASGIFLSTYHSASQGKVSSRPTSSSQYFMTDGKDYIPLSPTPPTHPSTLAQLHPLQASKLKSHSPRCPTAPSAAGLSTFEELPDRDAEHSHDYQTDSGMVLPSEELQHVKWSERPLPLLAPLTPTSLSLCHLLWGDRHPRGANIYLPSHKVAAVPPGSSDRSI</sequence>
<feature type="domain" description="Ig-like" evidence="27">
    <location>
        <begin position="202"/>
        <end position="291"/>
    </location>
</feature>
<evidence type="ECO:0000256" key="25">
    <source>
        <dbReference type="SAM" id="MobiDB-lite"/>
    </source>
</evidence>
<evidence type="ECO:0000256" key="2">
    <source>
        <dbReference type="ARBA" id="ARBA00011902"/>
    </source>
</evidence>
<feature type="binding site" evidence="23">
    <location>
        <position position="746"/>
    </location>
    <ligand>
        <name>Mg(2+)</name>
        <dbReference type="ChEBI" id="CHEBI:18420"/>
    </ligand>
</feature>
<dbReference type="InterPro" id="IPR013098">
    <property type="entry name" value="Ig_I-set"/>
</dbReference>
<feature type="domain" description="Protein kinase" evidence="26">
    <location>
        <begin position="779"/>
        <end position="1159"/>
    </location>
</feature>
<keyword evidence="14" id="KW-0472">Membrane</keyword>
<dbReference type="PROSITE" id="PS50835">
    <property type="entry name" value="IG_LIKE"/>
    <property type="match status" value="5"/>
</dbReference>
<dbReference type="PIRSF" id="PIRSF000615">
    <property type="entry name" value="TyrPK_CSF1-R"/>
    <property type="match status" value="1"/>
</dbReference>
<dbReference type="Pfam" id="PF07714">
    <property type="entry name" value="PK_Tyr_Ser-Thr"/>
    <property type="match status" value="2"/>
</dbReference>
<evidence type="ECO:0000256" key="23">
    <source>
        <dbReference type="PIRSR" id="PIRSR000615-3"/>
    </source>
</evidence>
<comment type="caution">
    <text evidence="28">The sequence shown here is derived from an EMBL/GenBank/DDBJ whole genome shotgun (WGS) entry which is preliminary data.</text>
</comment>
<evidence type="ECO:0000256" key="4">
    <source>
        <dbReference type="ARBA" id="ARBA00022553"/>
    </source>
</evidence>
<evidence type="ECO:0000256" key="9">
    <source>
        <dbReference type="ARBA" id="ARBA00022737"/>
    </source>
</evidence>
<evidence type="ECO:0000256" key="13">
    <source>
        <dbReference type="ARBA" id="ARBA00022989"/>
    </source>
</evidence>
<dbReference type="FunFam" id="2.60.40.10:FF:000143">
    <property type="entry name" value="Vascular endothelial growth factor receptor 3"/>
    <property type="match status" value="1"/>
</dbReference>
<keyword evidence="8" id="KW-0732">Signal</keyword>